<dbReference type="Gene3D" id="3.40.50.880">
    <property type="match status" value="1"/>
</dbReference>
<protein>
    <recommendedName>
        <fullName evidence="1">Glutamine amidotransferase domain-containing protein</fullName>
    </recommendedName>
</protein>
<dbReference type="PROSITE" id="PS51273">
    <property type="entry name" value="GATASE_TYPE_1"/>
    <property type="match status" value="1"/>
</dbReference>
<dbReference type="Pfam" id="PF00117">
    <property type="entry name" value="GATase"/>
    <property type="match status" value="1"/>
</dbReference>
<gene>
    <name evidence="2" type="ORF">ENW73_09395</name>
</gene>
<dbReference type="SUPFAM" id="SSF52317">
    <property type="entry name" value="Class I glutamine amidotransferase-like"/>
    <property type="match status" value="1"/>
</dbReference>
<sequence>MKTLIVNSYHSDPVKKIEPYVKLVSLHSEYKVEKDINLDKDYDLTGYDAVILSGSPNLVSLGIYPKRFLSFLQNLKIPTLGICYGHQMLGRAYGAEVKSGKRMEGYEQVRLFEFTDLFFGLEKEISVVESHQEFIALETLQRADFVLTAESDSCAVEAIRHAKLPIYGTQFHFERSGPIGEKIIENFYNKIVKKYTR</sequence>
<feature type="domain" description="Glutamine amidotransferase" evidence="1">
    <location>
        <begin position="31"/>
        <end position="190"/>
    </location>
</feature>
<evidence type="ECO:0000259" key="1">
    <source>
        <dbReference type="Pfam" id="PF00117"/>
    </source>
</evidence>
<evidence type="ECO:0000313" key="2">
    <source>
        <dbReference type="EMBL" id="HHS53045.1"/>
    </source>
</evidence>
<dbReference type="PANTHER" id="PTHR42695">
    <property type="entry name" value="GLUTAMINE AMIDOTRANSFERASE YLR126C-RELATED"/>
    <property type="match status" value="1"/>
</dbReference>
<dbReference type="AlphaFoldDB" id="A0A7C6AA92"/>
<dbReference type="InterPro" id="IPR044992">
    <property type="entry name" value="ChyE-like"/>
</dbReference>
<dbReference type="InterPro" id="IPR017926">
    <property type="entry name" value="GATASE"/>
</dbReference>
<accession>A0A7C6AA92</accession>
<name>A0A7C6AA92_UNCW3</name>
<proteinExistence type="predicted"/>
<reference evidence="2" key="1">
    <citation type="journal article" date="2020" name="mSystems">
        <title>Genome- and Community-Level Interaction Insights into Carbon Utilization and Element Cycling Functions of Hydrothermarchaeota in Hydrothermal Sediment.</title>
        <authorList>
            <person name="Zhou Z."/>
            <person name="Liu Y."/>
            <person name="Xu W."/>
            <person name="Pan J."/>
            <person name="Luo Z.H."/>
            <person name="Li M."/>
        </authorList>
    </citation>
    <scope>NUCLEOTIDE SEQUENCE [LARGE SCALE GENOMIC DNA]</scope>
    <source>
        <strain evidence="2">SpSt-876</strain>
    </source>
</reference>
<dbReference type="GO" id="GO:0005829">
    <property type="term" value="C:cytosol"/>
    <property type="evidence" value="ECO:0007669"/>
    <property type="project" value="TreeGrafter"/>
</dbReference>
<dbReference type="InterPro" id="IPR029062">
    <property type="entry name" value="Class_I_gatase-like"/>
</dbReference>
<organism evidence="2">
    <name type="scientific">candidate division WOR-3 bacterium</name>
    <dbReference type="NCBI Taxonomy" id="2052148"/>
    <lineage>
        <taxon>Bacteria</taxon>
        <taxon>Bacteria division WOR-3</taxon>
    </lineage>
</organism>
<dbReference type="EMBL" id="DTLI01000224">
    <property type="protein sequence ID" value="HHS53045.1"/>
    <property type="molecule type" value="Genomic_DNA"/>
</dbReference>
<comment type="caution">
    <text evidence="2">The sequence shown here is derived from an EMBL/GenBank/DDBJ whole genome shotgun (WGS) entry which is preliminary data.</text>
</comment>
<dbReference type="PANTHER" id="PTHR42695:SF5">
    <property type="entry name" value="GLUTAMINE AMIDOTRANSFERASE YLR126C-RELATED"/>
    <property type="match status" value="1"/>
</dbReference>